<name>A0ABX6JXV0_9MICO</name>
<evidence type="ECO:0000256" key="1">
    <source>
        <dbReference type="SAM" id="Phobius"/>
    </source>
</evidence>
<organism evidence="2 3">
    <name type="scientific">Leucobacter coleopterorum</name>
    <dbReference type="NCBI Taxonomy" id="2714933"/>
    <lineage>
        <taxon>Bacteria</taxon>
        <taxon>Bacillati</taxon>
        <taxon>Actinomycetota</taxon>
        <taxon>Actinomycetes</taxon>
        <taxon>Micrococcales</taxon>
        <taxon>Microbacteriaceae</taxon>
        <taxon>Leucobacter</taxon>
    </lineage>
</organism>
<keyword evidence="3" id="KW-1185">Reference proteome</keyword>
<keyword evidence="1" id="KW-1133">Transmembrane helix</keyword>
<feature type="transmembrane region" description="Helical" evidence="1">
    <location>
        <begin position="56"/>
        <end position="81"/>
    </location>
</feature>
<dbReference type="Proteomes" id="UP000503441">
    <property type="component" value="Chromosome"/>
</dbReference>
<feature type="transmembrane region" description="Helical" evidence="1">
    <location>
        <begin position="132"/>
        <end position="157"/>
    </location>
</feature>
<keyword evidence="1" id="KW-0472">Membrane</keyword>
<sequence length="169" mass="17963">MRISELLSDGKIQVVAGFTNQSATAALGPNGHDIEVGLDRAILNTEVPAFSVWSGVIAQFVLAVTFVAVILCLILLSRRILRGQIFGRTSTRLVITAGMVGLLGTPMVHFLNNMLANGAIAQVSSPSEVDSSAISIDFFPFVIAAFAVAIICTVFMVGERLQRETEGLV</sequence>
<gene>
    <name evidence="2" type="ORF">G7066_12265</name>
</gene>
<feature type="transmembrane region" description="Helical" evidence="1">
    <location>
        <begin position="93"/>
        <end position="112"/>
    </location>
</feature>
<proteinExistence type="predicted"/>
<protein>
    <recommendedName>
        <fullName evidence="4">DUF2975 domain-containing protein</fullName>
    </recommendedName>
</protein>
<dbReference type="RefSeq" id="WP_166331395.1">
    <property type="nucleotide sequence ID" value="NZ_CP049933.1"/>
</dbReference>
<reference evidence="2 3" key="1">
    <citation type="submission" date="2020-03" db="EMBL/GenBank/DDBJ databases">
        <title>Leucobacter sp. nov., isolated from beetles.</title>
        <authorList>
            <person name="Hyun D.-W."/>
            <person name="Bae J.-W."/>
        </authorList>
    </citation>
    <scope>NUCLEOTIDE SEQUENCE [LARGE SCALE GENOMIC DNA]</scope>
    <source>
        <strain evidence="2 3">HDW9A</strain>
    </source>
</reference>
<evidence type="ECO:0000313" key="3">
    <source>
        <dbReference type="Proteomes" id="UP000503441"/>
    </source>
</evidence>
<keyword evidence="1" id="KW-0812">Transmembrane</keyword>
<evidence type="ECO:0008006" key="4">
    <source>
        <dbReference type="Google" id="ProtNLM"/>
    </source>
</evidence>
<dbReference type="EMBL" id="CP049933">
    <property type="protein sequence ID" value="QIM19149.1"/>
    <property type="molecule type" value="Genomic_DNA"/>
</dbReference>
<accession>A0ABX6JXV0</accession>
<evidence type="ECO:0000313" key="2">
    <source>
        <dbReference type="EMBL" id="QIM19149.1"/>
    </source>
</evidence>